<feature type="compositionally biased region" description="Basic and acidic residues" evidence="1">
    <location>
        <begin position="74"/>
        <end position="98"/>
    </location>
</feature>
<sequence>MFGPPLPMGKKGTRYERVGDPWHPRPLRVVKGARRPFQATCAPSVDAADGKAWHWEGDRTGRGPAKLVFGVASEAKESKEEEKKEETTPRRKEAKPDPLDAVAKALSTSPAEAKPEAKEAPPSVTRRLKR</sequence>
<feature type="compositionally biased region" description="Basic and acidic residues" evidence="1">
    <location>
        <begin position="13"/>
        <end position="23"/>
    </location>
</feature>
<organism evidence="2">
    <name type="scientific">Pelagomonas calceolata</name>
    <dbReference type="NCBI Taxonomy" id="35677"/>
    <lineage>
        <taxon>Eukaryota</taxon>
        <taxon>Sar</taxon>
        <taxon>Stramenopiles</taxon>
        <taxon>Ochrophyta</taxon>
        <taxon>Pelagophyceae</taxon>
        <taxon>Pelagomonadales</taxon>
        <taxon>Pelagomonadaceae</taxon>
        <taxon>Pelagomonas</taxon>
    </lineage>
</organism>
<name>A0A7S4ED61_9STRA</name>
<protein>
    <submittedName>
        <fullName evidence="2">Uncharacterized protein</fullName>
    </submittedName>
</protein>
<feature type="region of interest" description="Disordered" evidence="1">
    <location>
        <begin position="1"/>
        <end position="24"/>
    </location>
</feature>
<dbReference type="AlphaFoldDB" id="A0A7S4ED61"/>
<proteinExistence type="predicted"/>
<reference evidence="2" key="1">
    <citation type="submission" date="2021-01" db="EMBL/GenBank/DDBJ databases">
        <authorList>
            <person name="Corre E."/>
            <person name="Pelletier E."/>
            <person name="Niang G."/>
            <person name="Scheremetjew M."/>
            <person name="Finn R."/>
            <person name="Kale V."/>
            <person name="Holt S."/>
            <person name="Cochrane G."/>
            <person name="Meng A."/>
            <person name="Brown T."/>
            <person name="Cohen L."/>
        </authorList>
    </citation>
    <scope>NUCLEOTIDE SEQUENCE</scope>
    <source>
        <strain evidence="2">CCMP1756</strain>
    </source>
</reference>
<evidence type="ECO:0000256" key="1">
    <source>
        <dbReference type="SAM" id="MobiDB-lite"/>
    </source>
</evidence>
<accession>A0A7S4ED61</accession>
<evidence type="ECO:0000313" key="2">
    <source>
        <dbReference type="EMBL" id="CAE0705135.1"/>
    </source>
</evidence>
<gene>
    <name evidence="2" type="ORF">PCAL00307_LOCUS20583</name>
</gene>
<dbReference type="EMBL" id="HBIW01023864">
    <property type="protein sequence ID" value="CAE0705135.1"/>
    <property type="molecule type" value="Transcribed_RNA"/>
</dbReference>
<feature type="region of interest" description="Disordered" evidence="1">
    <location>
        <begin position="71"/>
        <end position="130"/>
    </location>
</feature>